<dbReference type="InterPro" id="IPR041569">
    <property type="entry name" value="AAA_lid_3"/>
</dbReference>
<dbReference type="PANTHER" id="PTHR23076">
    <property type="entry name" value="METALLOPROTEASE M41 FTSH"/>
    <property type="match status" value="1"/>
</dbReference>
<dbReference type="InterPro" id="IPR037219">
    <property type="entry name" value="Peptidase_M41-like"/>
</dbReference>
<dbReference type="EMBL" id="LNYV01000037">
    <property type="protein sequence ID" value="KTD54610.1"/>
    <property type="molecule type" value="Genomic_DNA"/>
</dbReference>
<keyword evidence="8 14" id="KW-0862">Zinc</keyword>
<dbReference type="HAMAP" id="MF_01458">
    <property type="entry name" value="FtsH"/>
    <property type="match status" value="1"/>
</dbReference>
<dbReference type="InterPro" id="IPR005936">
    <property type="entry name" value="FtsH"/>
</dbReference>
<keyword evidence="11 14" id="KW-0482">Metalloprotease</keyword>
<comment type="subcellular location">
    <subcellularLocation>
        <location evidence="14">Cell membrane</location>
        <topology evidence="14">Multi-pass membrane protein</topology>
        <orientation evidence="14">Cytoplasmic side</orientation>
    </subcellularLocation>
    <subcellularLocation>
        <location evidence="1">Membrane</location>
    </subcellularLocation>
</comment>
<dbReference type="SMART" id="SM00382">
    <property type="entry name" value="AAA"/>
    <property type="match status" value="1"/>
</dbReference>
<keyword evidence="6 14" id="KW-0547">Nucleotide-binding</keyword>
<comment type="function">
    <text evidence="14">Acts as a processive, ATP-dependent zinc metallopeptidase for both cytoplasmic and membrane proteins. Plays a role in the quality control of integral membrane proteins.</text>
</comment>
<evidence type="ECO:0000256" key="11">
    <source>
        <dbReference type="ARBA" id="ARBA00023049"/>
    </source>
</evidence>
<dbReference type="SUPFAM" id="SSF140990">
    <property type="entry name" value="FtsH protease domain-like"/>
    <property type="match status" value="1"/>
</dbReference>
<keyword evidence="4 14" id="KW-0812">Transmembrane</keyword>
<dbReference type="Gene3D" id="1.20.58.760">
    <property type="entry name" value="Peptidase M41"/>
    <property type="match status" value="1"/>
</dbReference>
<keyword evidence="12 14" id="KW-0472">Membrane</keyword>
<dbReference type="GO" id="GO:0005524">
    <property type="term" value="F:ATP binding"/>
    <property type="evidence" value="ECO:0007669"/>
    <property type="project" value="UniProtKB-UniRule"/>
</dbReference>
<keyword evidence="10 14" id="KW-1133">Transmembrane helix</keyword>
<dbReference type="InterPro" id="IPR000642">
    <property type="entry name" value="Peptidase_M41"/>
</dbReference>
<proteinExistence type="inferred from homology"/>
<dbReference type="NCBIfam" id="TIGR01241">
    <property type="entry name" value="FtsH_fam"/>
    <property type="match status" value="1"/>
</dbReference>
<comment type="caution">
    <text evidence="17">The sequence shown here is derived from an EMBL/GenBank/DDBJ whole genome shotgun (WGS) entry which is preliminary data.</text>
</comment>
<dbReference type="InterPro" id="IPR011546">
    <property type="entry name" value="Pept_M41_FtsH_extracell"/>
</dbReference>
<dbReference type="PANTHER" id="PTHR23076:SF113">
    <property type="entry name" value="ATP-DEPENDENT ZINC METALLOPROTEASE FTSH 1, CHLOROPLASTIC-RELATED"/>
    <property type="match status" value="1"/>
</dbReference>
<evidence type="ECO:0000256" key="10">
    <source>
        <dbReference type="ARBA" id="ARBA00022989"/>
    </source>
</evidence>
<dbReference type="CDD" id="cd19501">
    <property type="entry name" value="RecA-like_FtsH"/>
    <property type="match status" value="1"/>
</dbReference>
<dbReference type="Proteomes" id="UP000054621">
    <property type="component" value="Unassembled WGS sequence"/>
</dbReference>
<dbReference type="OrthoDB" id="9809379at2"/>
<feature type="active site" evidence="14">
    <location>
        <position position="436"/>
    </location>
</feature>
<evidence type="ECO:0000256" key="3">
    <source>
        <dbReference type="ARBA" id="ARBA00022670"/>
    </source>
</evidence>
<keyword evidence="9 14" id="KW-0067">ATP-binding</keyword>
<dbReference type="InterPro" id="IPR027417">
    <property type="entry name" value="P-loop_NTPase"/>
</dbReference>
<dbReference type="GO" id="GO:0006508">
    <property type="term" value="P:proteolysis"/>
    <property type="evidence" value="ECO:0007669"/>
    <property type="project" value="UniProtKB-KW"/>
</dbReference>
<evidence type="ECO:0000256" key="8">
    <source>
        <dbReference type="ARBA" id="ARBA00022833"/>
    </source>
</evidence>
<keyword evidence="7 14" id="KW-0378">Hydrolase</keyword>
<comment type="similarity">
    <text evidence="2 14">In the C-terminal section; belongs to the peptidase M41 family.</text>
</comment>
<dbReference type="InterPro" id="IPR003593">
    <property type="entry name" value="AAA+_ATPase"/>
</dbReference>
<dbReference type="GO" id="GO:0004176">
    <property type="term" value="F:ATP-dependent peptidase activity"/>
    <property type="evidence" value="ECO:0007669"/>
    <property type="project" value="InterPro"/>
</dbReference>
<dbReference type="GO" id="GO:0008270">
    <property type="term" value="F:zinc ion binding"/>
    <property type="evidence" value="ECO:0007669"/>
    <property type="project" value="UniProtKB-UniRule"/>
</dbReference>
<keyword evidence="14" id="KW-1003">Cell membrane</keyword>
<comment type="similarity">
    <text evidence="15">Belongs to the AAA ATPase family.</text>
</comment>
<keyword evidence="5 14" id="KW-0479">Metal-binding</keyword>
<name>A0A0W0YCX5_9GAMM</name>
<evidence type="ECO:0000256" key="5">
    <source>
        <dbReference type="ARBA" id="ARBA00022723"/>
    </source>
</evidence>
<dbReference type="FunFam" id="1.20.58.760:FF:000001">
    <property type="entry name" value="ATP-dependent zinc metalloprotease FtsH"/>
    <property type="match status" value="1"/>
</dbReference>
<dbReference type="GO" id="GO:0030163">
    <property type="term" value="P:protein catabolic process"/>
    <property type="evidence" value="ECO:0007669"/>
    <property type="project" value="UniProtKB-UniRule"/>
</dbReference>
<feature type="binding site" evidence="14">
    <location>
        <begin position="212"/>
        <end position="219"/>
    </location>
    <ligand>
        <name>ATP</name>
        <dbReference type="ChEBI" id="CHEBI:30616"/>
    </ligand>
</feature>
<comment type="subunit">
    <text evidence="14">Homohexamer.</text>
</comment>
<gene>
    <name evidence="17" type="primary">ftsH_2</name>
    <name evidence="14" type="synonym">ftsH</name>
    <name evidence="17" type="ORF">Lsai_3432</name>
</gene>
<dbReference type="eggNOG" id="COG0465">
    <property type="taxonomic scope" value="Bacteria"/>
</dbReference>
<dbReference type="Pfam" id="PF00004">
    <property type="entry name" value="AAA"/>
    <property type="match status" value="1"/>
</dbReference>
<dbReference type="STRING" id="28087.Lsai_3432"/>
<feature type="transmembrane region" description="Helical" evidence="14">
    <location>
        <begin position="119"/>
        <end position="140"/>
    </location>
</feature>
<dbReference type="Gene3D" id="1.10.8.60">
    <property type="match status" value="1"/>
</dbReference>
<sequence length="615" mass="68320">MENKEWQFSLWYVLMIFWLIFLIQNFFFAPSPVDVAYSDFIKLLKADKLDNVLLSESYITANVKTEALDGLLPKEKIKEIEHSSSKEHQITTVRINDPSLISNLETAKVTFNGEAENKWLTLILSWVIPALLFFILWGFLIKRMSSTAGGVLDVGKSKAKVYMEKKTHVSFQDVAGVDEAKTELMEVVEFLKNPQHYTRIGAHIPKGVLLVGPPGTGKTLLARAVAGEAGVPFFSINGSEFVEMFVGVGAARVRDLFIHAREAAPAIIFIDELDALGRARGAYPIGGGHDEKEQTLNQLLSEMDGFDPSEGLILLAATNRPEILDPALLRAGRFDRHVLVDRPDKIGRIEILQVHLKKIKQAPDVDPEKIAALTPGFSGADLANLVNEAALLATRHNADSVSMDDFTNAIERIVAGLEKKNRLLNPNERKIVAYHEMGHTLVALSLPNVDQVHKVSIIPRGIGSLGYTIQRPTEDRYLMTEEELKNKMKVLLGGRAAEFIIFDRFSTGAADDLAKATDIARSMVMRYGMDKVLGPVTYQKEPSSFLELPMGHNEQEFSDKTACEIDVAVRKIIQSAFDDAVDLIKKHIKSLETGAQLLLQKETLNEKDLIALNIK</sequence>
<reference evidence="17 18" key="1">
    <citation type="submission" date="2015-11" db="EMBL/GenBank/DDBJ databases">
        <title>Genomic analysis of 38 Legionella species identifies large and diverse effector repertoires.</title>
        <authorList>
            <person name="Burstein D."/>
            <person name="Amaro F."/>
            <person name="Zusman T."/>
            <person name="Lifshitz Z."/>
            <person name="Cohen O."/>
            <person name="Gilbert J.A."/>
            <person name="Pupko T."/>
            <person name="Shuman H.A."/>
            <person name="Segal G."/>
        </authorList>
    </citation>
    <scope>NUCLEOTIDE SEQUENCE [LARGE SCALE GENOMIC DNA]</scope>
    <source>
        <strain evidence="17 18">Mt.St.Helens-4</strain>
    </source>
</reference>
<dbReference type="Gene3D" id="3.40.50.300">
    <property type="entry name" value="P-loop containing nucleotide triphosphate hydrolases"/>
    <property type="match status" value="1"/>
</dbReference>
<evidence type="ECO:0000259" key="16">
    <source>
        <dbReference type="SMART" id="SM00382"/>
    </source>
</evidence>
<organism evidence="17 18">
    <name type="scientific">Legionella sainthelensi</name>
    <dbReference type="NCBI Taxonomy" id="28087"/>
    <lineage>
        <taxon>Bacteria</taxon>
        <taxon>Pseudomonadati</taxon>
        <taxon>Pseudomonadota</taxon>
        <taxon>Gammaproteobacteria</taxon>
        <taxon>Legionellales</taxon>
        <taxon>Legionellaceae</taxon>
        <taxon>Legionella</taxon>
    </lineage>
</organism>
<evidence type="ECO:0000256" key="6">
    <source>
        <dbReference type="ARBA" id="ARBA00022741"/>
    </source>
</evidence>
<evidence type="ECO:0000256" key="15">
    <source>
        <dbReference type="RuleBase" id="RU003651"/>
    </source>
</evidence>
<dbReference type="Pfam" id="PF01434">
    <property type="entry name" value="Peptidase_M41"/>
    <property type="match status" value="1"/>
</dbReference>
<accession>A0A0W0YCX5</accession>
<dbReference type="RefSeq" id="WP_027271501.1">
    <property type="nucleotide sequence ID" value="NZ_CAAAJE010000018.1"/>
</dbReference>
<dbReference type="AlphaFoldDB" id="A0A0W0YCX5"/>
<dbReference type="GO" id="GO:0016887">
    <property type="term" value="F:ATP hydrolysis activity"/>
    <property type="evidence" value="ECO:0007669"/>
    <property type="project" value="UniProtKB-UniRule"/>
</dbReference>
<evidence type="ECO:0000313" key="17">
    <source>
        <dbReference type="EMBL" id="KTD54610.1"/>
    </source>
</evidence>
<feature type="binding site" evidence="14">
    <location>
        <position position="512"/>
    </location>
    <ligand>
        <name>Zn(2+)</name>
        <dbReference type="ChEBI" id="CHEBI:29105"/>
        <note>catalytic</note>
    </ligand>
</feature>
<dbReference type="GO" id="GO:0004222">
    <property type="term" value="F:metalloendopeptidase activity"/>
    <property type="evidence" value="ECO:0007669"/>
    <property type="project" value="InterPro"/>
</dbReference>
<evidence type="ECO:0000256" key="12">
    <source>
        <dbReference type="ARBA" id="ARBA00023136"/>
    </source>
</evidence>
<dbReference type="EC" id="3.4.24.-" evidence="14"/>
<evidence type="ECO:0000256" key="7">
    <source>
        <dbReference type="ARBA" id="ARBA00022801"/>
    </source>
</evidence>
<evidence type="ECO:0000256" key="13">
    <source>
        <dbReference type="ARBA" id="ARBA00061570"/>
    </source>
</evidence>
<dbReference type="InterPro" id="IPR003960">
    <property type="entry name" value="ATPase_AAA_CS"/>
</dbReference>
<feature type="transmembrane region" description="Helical" evidence="14">
    <location>
        <begin position="9"/>
        <end position="28"/>
    </location>
</feature>
<dbReference type="PROSITE" id="PS00674">
    <property type="entry name" value="AAA"/>
    <property type="match status" value="1"/>
</dbReference>
<dbReference type="GO" id="GO:0005886">
    <property type="term" value="C:plasma membrane"/>
    <property type="evidence" value="ECO:0007669"/>
    <property type="project" value="UniProtKB-SubCell"/>
</dbReference>
<evidence type="ECO:0000256" key="1">
    <source>
        <dbReference type="ARBA" id="ARBA00004370"/>
    </source>
</evidence>
<evidence type="ECO:0000256" key="4">
    <source>
        <dbReference type="ARBA" id="ARBA00022692"/>
    </source>
</evidence>
<dbReference type="PATRIC" id="fig|28087.4.peg.3683"/>
<dbReference type="Pfam" id="PF17862">
    <property type="entry name" value="AAA_lid_3"/>
    <property type="match status" value="1"/>
</dbReference>
<protein>
    <recommendedName>
        <fullName evidence="14">ATP-dependent zinc metalloprotease FtsH</fullName>
        <ecNumber evidence="14">3.4.24.-</ecNumber>
    </recommendedName>
</protein>
<feature type="domain" description="AAA+ ATPase" evidence="16">
    <location>
        <begin position="204"/>
        <end position="344"/>
    </location>
</feature>
<feature type="binding site" evidence="14">
    <location>
        <position position="439"/>
    </location>
    <ligand>
        <name>Zn(2+)</name>
        <dbReference type="ChEBI" id="CHEBI:29105"/>
        <note>catalytic</note>
    </ligand>
</feature>
<dbReference type="Pfam" id="PF06480">
    <property type="entry name" value="FtsH_ext"/>
    <property type="match status" value="1"/>
</dbReference>
<dbReference type="InterPro" id="IPR003959">
    <property type="entry name" value="ATPase_AAA_core"/>
</dbReference>
<dbReference type="FunFam" id="1.10.8.60:FF:000001">
    <property type="entry name" value="ATP-dependent zinc metalloprotease FtsH"/>
    <property type="match status" value="1"/>
</dbReference>
<evidence type="ECO:0000313" key="18">
    <source>
        <dbReference type="Proteomes" id="UP000054621"/>
    </source>
</evidence>
<comment type="cofactor">
    <cofactor evidence="14">
        <name>Zn(2+)</name>
        <dbReference type="ChEBI" id="CHEBI:29105"/>
    </cofactor>
    <text evidence="14">Binds 1 zinc ion per subunit.</text>
</comment>
<keyword evidence="3 14" id="KW-0645">Protease</keyword>
<dbReference type="FunFam" id="3.40.50.300:FF:000001">
    <property type="entry name" value="ATP-dependent zinc metalloprotease FtsH"/>
    <property type="match status" value="1"/>
</dbReference>
<evidence type="ECO:0000256" key="9">
    <source>
        <dbReference type="ARBA" id="ARBA00022840"/>
    </source>
</evidence>
<dbReference type="Gene3D" id="3.30.720.210">
    <property type="match status" value="1"/>
</dbReference>
<evidence type="ECO:0000256" key="2">
    <source>
        <dbReference type="ARBA" id="ARBA00010044"/>
    </source>
</evidence>
<dbReference type="SUPFAM" id="SSF52540">
    <property type="entry name" value="P-loop containing nucleoside triphosphate hydrolases"/>
    <property type="match status" value="1"/>
</dbReference>
<comment type="similarity">
    <text evidence="13 14">In the central section; belongs to the AAA ATPase family.</text>
</comment>
<evidence type="ECO:0000256" key="14">
    <source>
        <dbReference type="HAMAP-Rule" id="MF_01458"/>
    </source>
</evidence>
<feature type="binding site" evidence="14">
    <location>
        <position position="435"/>
    </location>
    <ligand>
        <name>Zn(2+)</name>
        <dbReference type="ChEBI" id="CHEBI:29105"/>
        <note>catalytic</note>
    </ligand>
</feature>